<evidence type="ECO:0000313" key="2">
    <source>
        <dbReference type="EMBL" id="CAF5178222.1"/>
    </source>
</evidence>
<comment type="caution">
    <text evidence="2">The sequence shown here is derived from an EMBL/GenBank/DDBJ whole genome shotgun (WGS) entry which is preliminary data.</text>
</comment>
<dbReference type="EMBL" id="CAJOBI010316727">
    <property type="protein sequence ID" value="CAF5178222.1"/>
    <property type="molecule type" value="Genomic_DNA"/>
</dbReference>
<sequence length="149" mass="17005">VPDESTTTNDSEGHQQQENPSVVNSSMANENGYGNAAENLNSLATSEVNGLLNTVISHPSTEQQTLSPYRLQLEGRRRLNTLERMRDRHENRESNSATQQFQNTYTVKPEELQDPIVRRALERFDEKSRSLAQTKSTNYDDIQDPITRR</sequence>
<dbReference type="Proteomes" id="UP000676336">
    <property type="component" value="Unassembled WGS sequence"/>
</dbReference>
<feature type="compositionally biased region" description="Basic and acidic residues" evidence="1">
    <location>
        <begin position="77"/>
        <end position="93"/>
    </location>
</feature>
<evidence type="ECO:0000313" key="3">
    <source>
        <dbReference type="Proteomes" id="UP000676336"/>
    </source>
</evidence>
<protein>
    <submittedName>
        <fullName evidence="2">Uncharacterized protein</fullName>
    </submittedName>
</protein>
<dbReference type="AlphaFoldDB" id="A0A8S3HAK4"/>
<feature type="compositionally biased region" description="Polar residues" evidence="1">
    <location>
        <begin position="1"/>
        <end position="27"/>
    </location>
</feature>
<feature type="non-terminal residue" evidence="2">
    <location>
        <position position="1"/>
    </location>
</feature>
<feature type="compositionally biased region" description="Basic and acidic residues" evidence="1">
    <location>
        <begin position="108"/>
        <end position="129"/>
    </location>
</feature>
<feature type="region of interest" description="Disordered" evidence="1">
    <location>
        <begin position="1"/>
        <end position="40"/>
    </location>
</feature>
<feature type="non-terminal residue" evidence="2">
    <location>
        <position position="149"/>
    </location>
</feature>
<evidence type="ECO:0000256" key="1">
    <source>
        <dbReference type="SAM" id="MobiDB-lite"/>
    </source>
</evidence>
<proteinExistence type="predicted"/>
<feature type="compositionally biased region" description="Polar residues" evidence="1">
    <location>
        <begin position="130"/>
        <end position="140"/>
    </location>
</feature>
<accession>A0A8S3HAK4</accession>
<gene>
    <name evidence="2" type="ORF">SMN809_LOCUS68112</name>
</gene>
<feature type="compositionally biased region" description="Polar residues" evidence="1">
    <location>
        <begin position="94"/>
        <end position="106"/>
    </location>
</feature>
<reference evidence="2" key="1">
    <citation type="submission" date="2021-02" db="EMBL/GenBank/DDBJ databases">
        <authorList>
            <person name="Nowell W R."/>
        </authorList>
    </citation>
    <scope>NUCLEOTIDE SEQUENCE</scope>
</reference>
<feature type="region of interest" description="Disordered" evidence="1">
    <location>
        <begin position="77"/>
        <end position="149"/>
    </location>
</feature>
<organism evidence="2 3">
    <name type="scientific">Rotaria magnacalcarata</name>
    <dbReference type="NCBI Taxonomy" id="392030"/>
    <lineage>
        <taxon>Eukaryota</taxon>
        <taxon>Metazoa</taxon>
        <taxon>Spiralia</taxon>
        <taxon>Gnathifera</taxon>
        <taxon>Rotifera</taxon>
        <taxon>Eurotatoria</taxon>
        <taxon>Bdelloidea</taxon>
        <taxon>Philodinida</taxon>
        <taxon>Philodinidae</taxon>
        <taxon>Rotaria</taxon>
    </lineage>
</organism>
<feature type="compositionally biased region" description="Low complexity" evidence="1">
    <location>
        <begin position="28"/>
        <end position="40"/>
    </location>
</feature>
<name>A0A8S3HAK4_9BILA</name>